<organism evidence="2 3">
    <name type="scientific">Nonomuraea solani</name>
    <dbReference type="NCBI Taxonomy" id="1144553"/>
    <lineage>
        <taxon>Bacteria</taxon>
        <taxon>Bacillati</taxon>
        <taxon>Actinomycetota</taxon>
        <taxon>Actinomycetes</taxon>
        <taxon>Streptosporangiales</taxon>
        <taxon>Streptosporangiaceae</taxon>
        <taxon>Nonomuraea</taxon>
    </lineage>
</organism>
<dbReference type="OrthoDB" id="3387657at2"/>
<evidence type="ECO:0000313" key="2">
    <source>
        <dbReference type="EMBL" id="SEH00956.1"/>
    </source>
</evidence>
<dbReference type="Proteomes" id="UP000236732">
    <property type="component" value="Unassembled WGS sequence"/>
</dbReference>
<accession>A0A1H6EV92</accession>
<proteinExistence type="predicted"/>
<dbReference type="AlphaFoldDB" id="A0A1H6EV92"/>
<keyword evidence="3" id="KW-1185">Reference proteome</keyword>
<feature type="region of interest" description="Disordered" evidence="1">
    <location>
        <begin position="1"/>
        <end position="37"/>
    </location>
</feature>
<gene>
    <name evidence="2" type="ORF">SAMN05444920_118145</name>
</gene>
<dbReference type="RefSeq" id="WP_103962076.1">
    <property type="nucleotide sequence ID" value="NZ_FNVT01000018.1"/>
</dbReference>
<name>A0A1H6EV92_9ACTN</name>
<reference evidence="2 3" key="1">
    <citation type="submission" date="2016-10" db="EMBL/GenBank/DDBJ databases">
        <authorList>
            <person name="de Groot N.N."/>
        </authorList>
    </citation>
    <scope>NUCLEOTIDE SEQUENCE [LARGE SCALE GENOMIC DNA]</scope>
    <source>
        <strain evidence="2 3">CGMCC 4.7037</strain>
    </source>
</reference>
<dbReference type="EMBL" id="FNVT01000018">
    <property type="protein sequence ID" value="SEH00956.1"/>
    <property type="molecule type" value="Genomic_DNA"/>
</dbReference>
<protein>
    <submittedName>
        <fullName evidence="2">Uncharacterized protein</fullName>
    </submittedName>
</protein>
<sequence length="120" mass="13535">MEAAAGARQRGKRPRELRTASVPAGDLRPPTVRRDPKHGDLLHQAVHAETLFLAGGTTAFRQAAQEIFTVTRDGPPHAATKHYLPGACNYHVCRSLYDWPELEEHDWDQVHVEFCPRWTS</sequence>
<evidence type="ECO:0000256" key="1">
    <source>
        <dbReference type="SAM" id="MobiDB-lite"/>
    </source>
</evidence>
<evidence type="ECO:0000313" key="3">
    <source>
        <dbReference type="Proteomes" id="UP000236732"/>
    </source>
</evidence>